<keyword evidence="4" id="KW-0547">Nucleotide-binding</keyword>
<evidence type="ECO:0000256" key="7">
    <source>
        <dbReference type="ARBA" id="ARBA00037982"/>
    </source>
</evidence>
<dbReference type="PANTHER" id="PTHR11042">
    <property type="entry name" value="EUKARYOTIC TRANSLATION INITIATION FACTOR 2-ALPHA KINASE EIF2-ALPHA KINASE -RELATED"/>
    <property type="match status" value="1"/>
</dbReference>
<dbReference type="GO" id="GO:0005634">
    <property type="term" value="C:nucleus"/>
    <property type="evidence" value="ECO:0007669"/>
    <property type="project" value="TreeGrafter"/>
</dbReference>
<dbReference type="RefSeq" id="XP_003013518.1">
    <property type="nucleotide sequence ID" value="XM_003013472.1"/>
</dbReference>
<dbReference type="PROSITE" id="PS50011">
    <property type="entry name" value="PROTEIN_KINASE_DOM"/>
    <property type="match status" value="1"/>
</dbReference>
<dbReference type="FunFam" id="1.10.510.10:FF:000699">
    <property type="entry name" value="Probable serine/threonine-protein kinase iksA"/>
    <property type="match status" value="1"/>
</dbReference>
<protein>
    <recommendedName>
        <fullName evidence="1">non-specific serine/threonine protein kinase</fullName>
        <ecNumber evidence="1">2.7.11.1</ecNumber>
    </recommendedName>
</protein>
<dbReference type="CDD" id="cd00180">
    <property type="entry name" value="PKc"/>
    <property type="match status" value="1"/>
</dbReference>
<dbReference type="Proteomes" id="UP000008866">
    <property type="component" value="Unassembled WGS sequence"/>
</dbReference>
<comment type="catalytic activity">
    <reaction evidence="8">
        <text>L-threonyl-[protein] + ATP = O-phospho-L-threonyl-[protein] + ADP + H(+)</text>
        <dbReference type="Rhea" id="RHEA:46608"/>
        <dbReference type="Rhea" id="RHEA-COMP:11060"/>
        <dbReference type="Rhea" id="RHEA-COMP:11605"/>
        <dbReference type="ChEBI" id="CHEBI:15378"/>
        <dbReference type="ChEBI" id="CHEBI:30013"/>
        <dbReference type="ChEBI" id="CHEBI:30616"/>
        <dbReference type="ChEBI" id="CHEBI:61977"/>
        <dbReference type="ChEBI" id="CHEBI:456216"/>
        <dbReference type="EC" id="2.7.11.1"/>
    </reaction>
</comment>
<comment type="similarity">
    <text evidence="7">Belongs to the protein kinase superfamily. Ser/Thr protein kinase family. GCN2 subfamily.</text>
</comment>
<dbReference type="GO" id="GO:0004674">
    <property type="term" value="F:protein serine/threonine kinase activity"/>
    <property type="evidence" value="ECO:0007669"/>
    <property type="project" value="UniProtKB-KW"/>
</dbReference>
<dbReference type="SMART" id="SM00220">
    <property type="entry name" value="S_TKc"/>
    <property type="match status" value="1"/>
</dbReference>
<evidence type="ECO:0000259" key="11">
    <source>
        <dbReference type="PROSITE" id="PS50011"/>
    </source>
</evidence>
<dbReference type="OMA" id="HEIDGCA"/>
<keyword evidence="5" id="KW-0418">Kinase</keyword>
<dbReference type="GO" id="GO:0005524">
    <property type="term" value="F:ATP binding"/>
    <property type="evidence" value="ECO:0007669"/>
    <property type="project" value="UniProtKB-KW"/>
</dbReference>
<dbReference type="InterPro" id="IPR000719">
    <property type="entry name" value="Prot_kinase_dom"/>
</dbReference>
<dbReference type="InterPro" id="IPR008271">
    <property type="entry name" value="Ser/Thr_kinase_AS"/>
</dbReference>
<dbReference type="KEGG" id="abe:ARB_00336"/>
<feature type="region of interest" description="Disordered" evidence="10">
    <location>
        <begin position="476"/>
        <end position="574"/>
    </location>
</feature>
<dbReference type="GeneID" id="9519635"/>
<keyword evidence="2" id="KW-0723">Serine/threonine-protein kinase</keyword>
<evidence type="ECO:0000256" key="3">
    <source>
        <dbReference type="ARBA" id="ARBA00022679"/>
    </source>
</evidence>
<sequence>MADHDSRSMSIVPYSGGGDVVLRHDDAIVVFDPNSQQLVLKPANQGVENIGDRTDCPYCHRPLRDGSPEHSQEPHRGPTPATAAPSRFVNPEYFRLLENTIPPSTAADQPPSSPSSPRRQLVPPGREEGTPASGSEHGSGGDGESPSTTHGISSTAFSHDYFKRFFVEERELGRGGKGVVLLVKHILDGVSLGHYACKRVPVGDDHEWLKKVLIEVQLLQHLSHQNLVSYRHVWLENARLSNFGPSVPCAFILQQYCNAGDLQKYICGSIQTAADTPQQLKARLRRRSRGQPELPSAASGPRRLQLEEIYSFFKDITSGLRYLHVNGYIHRDLKPSNCLLHETGRELRVLVSDFGEVQFENTVRNSTGTTGTISFCAPEVLRRVSPGGPFGNFSFKSDVFSLGMILYFLCFGQLPYRNADVVDEDKEDLDLLRAEISQWAGFDAARRMRPDLPDMLYSFLTRLLDVNPDMRPTAEDVLSGIQTGGSSGRFHRTSPSPTDLQPTARVLPVDSPATGSPSRRSHSPVKRAPPALDLPYAMGRSDALVTGSSSQPISNESEGSVEDRRGGHTNREPTNLLVRSTATSPRIVREYPEGRNRRLYNISNRLLLPPPSRFPILGHILRSRPIIPILMNFTLLTIKIISLTQLCAPLTVKTWIVYPLIFLAVLDLSVPKRWLHVATFLIHALVLALALKTGSLCAQGFHDLHSLR</sequence>
<feature type="compositionally biased region" description="Basic and acidic residues" evidence="10">
    <location>
        <begin position="62"/>
        <end position="76"/>
    </location>
</feature>
<feature type="domain" description="Protein kinase" evidence="11">
    <location>
        <begin position="166"/>
        <end position="494"/>
    </location>
</feature>
<evidence type="ECO:0000256" key="1">
    <source>
        <dbReference type="ARBA" id="ARBA00012513"/>
    </source>
</evidence>
<keyword evidence="6" id="KW-0067">ATP-binding</keyword>
<keyword evidence="3" id="KW-0808">Transferase</keyword>
<dbReference type="SUPFAM" id="SSF56112">
    <property type="entry name" value="Protein kinase-like (PK-like)"/>
    <property type="match status" value="1"/>
</dbReference>
<dbReference type="eggNOG" id="KOG0032">
    <property type="taxonomic scope" value="Eukaryota"/>
</dbReference>
<dbReference type="STRING" id="663331.D4AVX2"/>
<evidence type="ECO:0000256" key="10">
    <source>
        <dbReference type="SAM" id="MobiDB-lite"/>
    </source>
</evidence>
<dbReference type="Gene3D" id="1.10.510.10">
    <property type="entry name" value="Transferase(Phosphotransferase) domain 1"/>
    <property type="match status" value="1"/>
</dbReference>
<organism evidence="12 13">
    <name type="scientific">Arthroderma benhamiae (strain ATCC MYA-4681 / CBS 112371)</name>
    <name type="common">Trichophyton mentagrophytes</name>
    <dbReference type="NCBI Taxonomy" id="663331"/>
    <lineage>
        <taxon>Eukaryota</taxon>
        <taxon>Fungi</taxon>
        <taxon>Dikarya</taxon>
        <taxon>Ascomycota</taxon>
        <taxon>Pezizomycotina</taxon>
        <taxon>Eurotiomycetes</taxon>
        <taxon>Eurotiomycetidae</taxon>
        <taxon>Onygenales</taxon>
        <taxon>Arthrodermataceae</taxon>
        <taxon>Trichophyton</taxon>
    </lineage>
</organism>
<comment type="catalytic activity">
    <reaction evidence="9">
        <text>L-seryl-[protein] + ATP = O-phospho-L-seryl-[protein] + ADP + H(+)</text>
        <dbReference type="Rhea" id="RHEA:17989"/>
        <dbReference type="Rhea" id="RHEA-COMP:9863"/>
        <dbReference type="Rhea" id="RHEA-COMP:11604"/>
        <dbReference type="ChEBI" id="CHEBI:15378"/>
        <dbReference type="ChEBI" id="CHEBI:29999"/>
        <dbReference type="ChEBI" id="CHEBI:30616"/>
        <dbReference type="ChEBI" id="CHEBI:83421"/>
        <dbReference type="ChEBI" id="CHEBI:456216"/>
        <dbReference type="EC" id="2.7.11.1"/>
    </reaction>
</comment>
<dbReference type="EMBL" id="ABSU01000013">
    <property type="protein sequence ID" value="EFE32878.1"/>
    <property type="molecule type" value="Genomic_DNA"/>
</dbReference>
<feature type="compositionally biased region" description="Polar residues" evidence="10">
    <location>
        <begin position="546"/>
        <end position="558"/>
    </location>
</feature>
<dbReference type="Pfam" id="PF00069">
    <property type="entry name" value="Pkinase"/>
    <property type="match status" value="1"/>
</dbReference>
<comment type="caution">
    <text evidence="12">The sequence shown here is derived from an EMBL/GenBank/DDBJ whole genome shotgun (WGS) entry which is preliminary data.</text>
</comment>
<dbReference type="HOGENOM" id="CLU_010228_0_1_1"/>
<feature type="region of interest" description="Disordered" evidence="10">
    <location>
        <begin position="58"/>
        <end position="87"/>
    </location>
</feature>
<feature type="compositionally biased region" description="Basic and acidic residues" evidence="10">
    <location>
        <begin position="561"/>
        <end position="571"/>
    </location>
</feature>
<name>D4AVX2_ARTBC</name>
<evidence type="ECO:0000256" key="9">
    <source>
        <dbReference type="ARBA" id="ARBA00048679"/>
    </source>
</evidence>
<dbReference type="InterPro" id="IPR011009">
    <property type="entry name" value="Kinase-like_dom_sf"/>
</dbReference>
<dbReference type="FunFam" id="3.30.200.20:FF:000306">
    <property type="entry name" value="IKS protein kinase"/>
    <property type="match status" value="1"/>
</dbReference>
<evidence type="ECO:0000256" key="6">
    <source>
        <dbReference type="ARBA" id="ARBA00022840"/>
    </source>
</evidence>
<evidence type="ECO:0000256" key="5">
    <source>
        <dbReference type="ARBA" id="ARBA00022777"/>
    </source>
</evidence>
<dbReference type="AlphaFoldDB" id="D4AVX2"/>
<feature type="region of interest" description="Disordered" evidence="10">
    <location>
        <begin position="102"/>
        <end position="152"/>
    </location>
</feature>
<evidence type="ECO:0000256" key="4">
    <source>
        <dbReference type="ARBA" id="ARBA00022741"/>
    </source>
</evidence>
<dbReference type="Gene3D" id="3.30.200.20">
    <property type="entry name" value="Phosphorylase Kinase, domain 1"/>
    <property type="match status" value="1"/>
</dbReference>
<dbReference type="OrthoDB" id="1405469at2759"/>
<evidence type="ECO:0000256" key="8">
    <source>
        <dbReference type="ARBA" id="ARBA00047899"/>
    </source>
</evidence>
<dbReference type="GO" id="GO:0005737">
    <property type="term" value="C:cytoplasm"/>
    <property type="evidence" value="ECO:0007669"/>
    <property type="project" value="TreeGrafter"/>
</dbReference>
<accession>D4AVX2</accession>
<feature type="compositionally biased region" description="Low complexity" evidence="10">
    <location>
        <begin position="102"/>
        <end position="124"/>
    </location>
</feature>
<dbReference type="InterPro" id="IPR050339">
    <property type="entry name" value="CC_SR_Kinase"/>
</dbReference>
<dbReference type="EC" id="2.7.11.1" evidence="1"/>
<proteinExistence type="inferred from homology"/>
<evidence type="ECO:0000313" key="12">
    <source>
        <dbReference type="EMBL" id="EFE32878.1"/>
    </source>
</evidence>
<gene>
    <name evidence="12" type="ORF">ARB_00336</name>
</gene>
<dbReference type="PANTHER" id="PTHR11042:SF138">
    <property type="entry name" value="SERINE_THREONINE-PROTEIN KINASE IKS1-RELATED"/>
    <property type="match status" value="1"/>
</dbReference>
<reference evidence="13" key="1">
    <citation type="journal article" date="2011" name="Genome Biol.">
        <title>Comparative and functional genomics provide insights into the pathogenicity of dermatophytic fungi.</title>
        <authorList>
            <person name="Burmester A."/>
            <person name="Shelest E."/>
            <person name="Gloeckner G."/>
            <person name="Heddergott C."/>
            <person name="Schindler S."/>
            <person name="Staib P."/>
            <person name="Heidel A."/>
            <person name="Felder M."/>
            <person name="Petzold A."/>
            <person name="Szafranski K."/>
            <person name="Feuermann M."/>
            <person name="Pedruzzi I."/>
            <person name="Priebe S."/>
            <person name="Groth M."/>
            <person name="Winkler R."/>
            <person name="Li W."/>
            <person name="Kniemeyer O."/>
            <person name="Schroeckh V."/>
            <person name="Hertweck C."/>
            <person name="Hube B."/>
            <person name="White T.C."/>
            <person name="Platzer M."/>
            <person name="Guthke R."/>
            <person name="Heitman J."/>
            <person name="Woestemeyer J."/>
            <person name="Zipfel P.F."/>
            <person name="Monod M."/>
            <person name="Brakhage A.A."/>
        </authorList>
    </citation>
    <scope>NUCLEOTIDE SEQUENCE [LARGE SCALE GENOMIC DNA]</scope>
    <source>
        <strain evidence="13">ATCC MYA-4681 / CBS 112371</strain>
    </source>
</reference>
<evidence type="ECO:0000313" key="13">
    <source>
        <dbReference type="Proteomes" id="UP000008866"/>
    </source>
</evidence>
<keyword evidence="13" id="KW-1185">Reference proteome</keyword>
<evidence type="ECO:0000256" key="2">
    <source>
        <dbReference type="ARBA" id="ARBA00022527"/>
    </source>
</evidence>
<dbReference type="PROSITE" id="PS00108">
    <property type="entry name" value="PROTEIN_KINASE_ST"/>
    <property type="match status" value="1"/>
</dbReference>